<dbReference type="RefSeq" id="WP_322609933.1">
    <property type="nucleotide sequence ID" value="NZ_JARVCO010000012.1"/>
</dbReference>
<sequence>MSKSPHKPSFLKTVTFLLLSGMVSAQAARTADNFPLYTLAGTFDPVLITGRLQADGISFHEGADRLDDLFWRRFRMGAKTDFKHGLNVKTELDFNLNQADSGDWQKFYRRITDAYIRWKPIDSLQLTLGKQAVNFTLDGATSTTKLLTPERSAVANNIWFAARFFTGASVGGRTDRFFYTAGGYSASGEAEFSHFDAGYFGLFSLGYRTGKNSSVRVDYVYNSPDYATAYKNFSGQQDVGSADHRQVLSLVLKQMLSEKWGIQADLAASEGIHDSEYSIDQSDLLGLEIMPFYNLTESLQLVLQYAAVAALNGNPDVVMPPWASANADRQKVEQTHNLLCGFNWFIYGHRLKWQNAVEYNYGENVAGAADDYSGYGVSSALRISW</sequence>
<comment type="caution">
    <text evidence="2">The sequence shown here is derived from an EMBL/GenBank/DDBJ whole genome shotgun (WGS) entry which is preliminary data.</text>
</comment>
<dbReference type="InterPro" id="IPR010870">
    <property type="entry name" value="Porin_O/P"/>
</dbReference>
<protein>
    <submittedName>
        <fullName evidence="2">Porin</fullName>
    </submittedName>
</protein>
<feature type="chain" id="PRO_5045804857" evidence="1">
    <location>
        <begin position="28"/>
        <end position="385"/>
    </location>
</feature>
<keyword evidence="1" id="KW-0732">Signal</keyword>
<organism evidence="2 3">
    <name type="scientific">Pontiella agarivorans</name>
    <dbReference type="NCBI Taxonomy" id="3038953"/>
    <lineage>
        <taxon>Bacteria</taxon>
        <taxon>Pseudomonadati</taxon>
        <taxon>Kiritimatiellota</taxon>
        <taxon>Kiritimatiellia</taxon>
        <taxon>Kiritimatiellales</taxon>
        <taxon>Pontiellaceae</taxon>
        <taxon>Pontiella</taxon>
    </lineage>
</organism>
<dbReference type="InterPro" id="IPR023614">
    <property type="entry name" value="Porin_dom_sf"/>
</dbReference>
<dbReference type="Gene3D" id="2.40.160.10">
    <property type="entry name" value="Porin"/>
    <property type="match status" value="1"/>
</dbReference>
<proteinExistence type="predicted"/>
<name>A0ABU5N167_9BACT</name>
<feature type="signal peptide" evidence="1">
    <location>
        <begin position="1"/>
        <end position="27"/>
    </location>
</feature>
<dbReference type="Proteomes" id="UP001290861">
    <property type="component" value="Unassembled WGS sequence"/>
</dbReference>
<evidence type="ECO:0000313" key="2">
    <source>
        <dbReference type="EMBL" id="MDZ8120158.1"/>
    </source>
</evidence>
<accession>A0ABU5N167</accession>
<dbReference type="SUPFAM" id="SSF56935">
    <property type="entry name" value="Porins"/>
    <property type="match status" value="1"/>
</dbReference>
<keyword evidence="3" id="KW-1185">Reference proteome</keyword>
<evidence type="ECO:0000313" key="3">
    <source>
        <dbReference type="Proteomes" id="UP001290861"/>
    </source>
</evidence>
<evidence type="ECO:0000256" key="1">
    <source>
        <dbReference type="SAM" id="SignalP"/>
    </source>
</evidence>
<gene>
    <name evidence="2" type="ORF">P9H32_16120</name>
</gene>
<dbReference type="EMBL" id="JARVCO010000012">
    <property type="protein sequence ID" value="MDZ8120158.1"/>
    <property type="molecule type" value="Genomic_DNA"/>
</dbReference>
<dbReference type="Pfam" id="PF07396">
    <property type="entry name" value="Porin_O_P"/>
    <property type="match status" value="1"/>
</dbReference>
<reference evidence="2 3" key="1">
    <citation type="journal article" date="2024" name="Appl. Environ. Microbiol.">
        <title>Pontiella agarivorans sp. nov., a novel marine anaerobic bacterium capable of degrading macroalgal polysaccharides and fixing nitrogen.</title>
        <authorList>
            <person name="Liu N."/>
            <person name="Kivenson V."/>
            <person name="Peng X."/>
            <person name="Cui Z."/>
            <person name="Lankiewicz T.S."/>
            <person name="Gosselin K.M."/>
            <person name="English C.J."/>
            <person name="Blair E.M."/>
            <person name="O'Malley M.A."/>
            <person name="Valentine D.L."/>
        </authorList>
    </citation>
    <scope>NUCLEOTIDE SEQUENCE [LARGE SCALE GENOMIC DNA]</scope>
    <source>
        <strain evidence="2 3">NLcol2</strain>
    </source>
</reference>